<dbReference type="Proteomes" id="UP000674234">
    <property type="component" value="Unassembled WGS sequence"/>
</dbReference>
<evidence type="ECO:0008006" key="5">
    <source>
        <dbReference type="Google" id="ProtNLM"/>
    </source>
</evidence>
<evidence type="ECO:0000256" key="1">
    <source>
        <dbReference type="SAM" id="MobiDB-lite"/>
    </source>
</evidence>
<sequence>MSIPLMIAGALLVCVASTVAAVVMVLSPSGSASGSGSQPPALLAGSAAASPEAAGAAGASPDASSGTRTGATAPAAGSAGSAGQGASGGRRPEGTIAPLTPDQDVRDALSAVARASGDSAAAEAADKGTLFYGMVYGATEAADLYYAVTLPPQRDDYAAMAVPKQIDLWSRLGAGGWTYRGPFDPADCPPALPPALYAAWQSAASVSPPISCPA</sequence>
<evidence type="ECO:0000256" key="2">
    <source>
        <dbReference type="SAM" id="SignalP"/>
    </source>
</evidence>
<feature type="chain" id="PRO_5039126149" description="Secreted protein" evidence="2">
    <location>
        <begin position="21"/>
        <end position="214"/>
    </location>
</feature>
<dbReference type="EMBL" id="JAFCNB010000021">
    <property type="protein sequence ID" value="MBP2707675.1"/>
    <property type="molecule type" value="Genomic_DNA"/>
</dbReference>
<dbReference type="RefSeq" id="WP_210158928.1">
    <property type="nucleotide sequence ID" value="NZ_JAFCNB010000021.1"/>
</dbReference>
<keyword evidence="4" id="KW-1185">Reference proteome</keyword>
<feature type="signal peptide" evidence="2">
    <location>
        <begin position="1"/>
        <end position="20"/>
    </location>
</feature>
<proteinExistence type="predicted"/>
<gene>
    <name evidence="3" type="ORF">JOL79_28220</name>
</gene>
<protein>
    <recommendedName>
        <fullName evidence="5">Secreted protein</fullName>
    </recommendedName>
</protein>
<evidence type="ECO:0000313" key="4">
    <source>
        <dbReference type="Proteomes" id="UP000674234"/>
    </source>
</evidence>
<reference evidence="3" key="1">
    <citation type="submission" date="2021-02" db="EMBL/GenBank/DDBJ databases">
        <title>Draft genome sequence of Microbispora sp. RL4-1S isolated from rice leaves in Thailand.</title>
        <authorList>
            <person name="Muangham S."/>
            <person name="Duangmal K."/>
        </authorList>
    </citation>
    <scope>NUCLEOTIDE SEQUENCE</scope>
    <source>
        <strain evidence="3">RL4-1S</strain>
    </source>
</reference>
<organism evidence="3 4">
    <name type="scientific">Microbispora oryzae</name>
    <dbReference type="NCBI Taxonomy" id="2806554"/>
    <lineage>
        <taxon>Bacteria</taxon>
        <taxon>Bacillati</taxon>
        <taxon>Actinomycetota</taxon>
        <taxon>Actinomycetes</taxon>
        <taxon>Streptosporangiales</taxon>
        <taxon>Streptosporangiaceae</taxon>
        <taxon>Microbispora</taxon>
    </lineage>
</organism>
<keyword evidence="2" id="KW-0732">Signal</keyword>
<evidence type="ECO:0000313" key="3">
    <source>
        <dbReference type="EMBL" id="MBP2707675.1"/>
    </source>
</evidence>
<name>A0A940WL62_9ACTN</name>
<feature type="compositionally biased region" description="Low complexity" evidence="1">
    <location>
        <begin position="53"/>
        <end position="79"/>
    </location>
</feature>
<accession>A0A940WL62</accession>
<feature type="region of interest" description="Disordered" evidence="1">
    <location>
        <begin position="53"/>
        <end position="102"/>
    </location>
</feature>
<comment type="caution">
    <text evidence="3">The sequence shown here is derived from an EMBL/GenBank/DDBJ whole genome shotgun (WGS) entry which is preliminary data.</text>
</comment>
<dbReference type="AlphaFoldDB" id="A0A940WL62"/>